<dbReference type="Pfam" id="PF11799">
    <property type="entry name" value="IMS_C"/>
    <property type="match status" value="1"/>
</dbReference>
<dbReference type="Pfam" id="PF00817">
    <property type="entry name" value="IMS"/>
    <property type="match status" value="1"/>
</dbReference>
<dbReference type="Gene3D" id="1.10.150.20">
    <property type="entry name" value="5' to 3' exonuclease, C-terminal subdomain"/>
    <property type="match status" value="1"/>
</dbReference>
<dbReference type="InterPro" id="IPR017961">
    <property type="entry name" value="DNA_pol_Y-fam_little_finger"/>
</dbReference>
<evidence type="ECO:0000256" key="4">
    <source>
        <dbReference type="ARBA" id="ARBA00022763"/>
    </source>
</evidence>
<dbReference type="AlphaFoldDB" id="A0A507FLB0"/>
<feature type="domain" description="UBZ3-type" evidence="12">
    <location>
        <begin position="541"/>
        <end position="577"/>
    </location>
</feature>
<dbReference type="GO" id="GO:0003684">
    <property type="term" value="F:damaged DNA binding"/>
    <property type="evidence" value="ECO:0007669"/>
    <property type="project" value="InterPro"/>
</dbReference>
<keyword evidence="2" id="KW-0808">Transferase</keyword>
<dbReference type="PANTHER" id="PTHR45873">
    <property type="entry name" value="DNA POLYMERASE ETA"/>
    <property type="match status" value="1"/>
</dbReference>
<dbReference type="GO" id="GO:0005657">
    <property type="term" value="C:replication fork"/>
    <property type="evidence" value="ECO:0007669"/>
    <property type="project" value="UniProtKB-ARBA"/>
</dbReference>
<dbReference type="GO" id="GO:0006281">
    <property type="term" value="P:DNA repair"/>
    <property type="evidence" value="ECO:0007669"/>
    <property type="project" value="UniProtKB-KW"/>
</dbReference>
<dbReference type="GO" id="GO:0042276">
    <property type="term" value="P:error-prone translesion synthesis"/>
    <property type="evidence" value="ECO:0007669"/>
    <property type="project" value="TreeGrafter"/>
</dbReference>
<dbReference type="GO" id="GO:0003887">
    <property type="term" value="F:DNA-directed DNA polymerase activity"/>
    <property type="evidence" value="ECO:0007669"/>
    <property type="project" value="UniProtKB-KW"/>
</dbReference>
<dbReference type="SUPFAM" id="SSF100879">
    <property type="entry name" value="Lesion bypass DNA polymerase (Y-family), little finger domain"/>
    <property type="match status" value="1"/>
</dbReference>
<dbReference type="FunFam" id="3.40.1170.60:FF:000008">
    <property type="entry name" value="DNA polymerase eta subunit"/>
    <property type="match status" value="1"/>
</dbReference>
<evidence type="ECO:0000256" key="1">
    <source>
        <dbReference type="ARBA" id="ARBA00004123"/>
    </source>
</evidence>
<dbReference type="InterPro" id="IPR043128">
    <property type="entry name" value="Rev_trsase/Diguanyl_cyclase"/>
</dbReference>
<keyword evidence="13" id="KW-0548">Nucleotidyltransferase</keyword>
<evidence type="ECO:0000256" key="3">
    <source>
        <dbReference type="ARBA" id="ARBA00022723"/>
    </source>
</evidence>
<feature type="compositionally biased region" description="Acidic residues" evidence="10">
    <location>
        <begin position="198"/>
        <end position="207"/>
    </location>
</feature>
<accession>A0A507FLB0</accession>
<dbReference type="GO" id="GO:0005634">
    <property type="term" value="C:nucleus"/>
    <property type="evidence" value="ECO:0007669"/>
    <property type="project" value="UniProtKB-SubCell"/>
</dbReference>
<feature type="compositionally biased region" description="Polar residues" evidence="10">
    <location>
        <begin position="183"/>
        <end position="192"/>
    </location>
</feature>
<evidence type="ECO:0000256" key="5">
    <source>
        <dbReference type="ARBA" id="ARBA00022771"/>
    </source>
</evidence>
<proteinExistence type="predicted"/>
<gene>
    <name evidence="13" type="ORF">CcCBS67573_g02526</name>
</gene>
<keyword evidence="8" id="KW-0539">Nucleus</keyword>
<name>A0A507FLB0_9FUNG</name>
<sequence>MKKRVIMHIDLDSFYAQVESVRLGLPNDVPLAVQQWQLLTAVNYAARAFGLKKMSSVDEARRLCPDITLVHVASMTAEDSAPQYHPNPHYSTHKISLDVYRNASKTIMTLLSRFSNSFQRASIDEAYLDLTDEVNARIEKMKADGSIETDPDSGLPIVDWTGAGIVVGLSDVEKKPPAAPTVSEASTPSSIQSPPPMEESDMFEEEQNQAAQSPKLLPVAPEAIKRKLTTLGWADLQLRIGADICNDIRDTVFKELHYTCSAGISHNKTLAKIGSGLNKPFKQSILLEDQVLPFLEPLPFSKIRNLGGKLGTEIEEAWNIKTCGELWKIPLPALQTTLGEAQGIWVHDISRGICSESVTFAQLQKSLGAVKSLRPPVSKMADISKWLHVLASEIFLRLKEDHEDHARWPRTFSVIYRTNGSRQSTARSGPMPSRVRLTTPDILAKLALSLIGSASIVPCGMLSLNCTSFAPEESTTTTSVTHFFKKVEQDGEKAVAPVQSDEHVSGRQAFSNESLQSNNSENQTQHPCLRPLDAVLNSGIDKDHCIRCDICGQWIEPDDLSLAEHQDYHVALTLHQTLPTGEPTIITPRSQATTSGRKGGSSSSADKGKKRKKTENAAESSNPSISRFFKPV</sequence>
<evidence type="ECO:0000256" key="9">
    <source>
        <dbReference type="ARBA" id="ARBA00044975"/>
    </source>
</evidence>
<dbReference type="InterPro" id="IPR001126">
    <property type="entry name" value="UmuC"/>
</dbReference>
<keyword evidence="7" id="KW-0234">DNA repair</keyword>
<dbReference type="PANTHER" id="PTHR45873:SF1">
    <property type="entry name" value="DNA POLYMERASE ETA"/>
    <property type="match status" value="1"/>
</dbReference>
<evidence type="ECO:0000256" key="6">
    <source>
        <dbReference type="ARBA" id="ARBA00022833"/>
    </source>
</evidence>
<keyword evidence="4" id="KW-0227">DNA damage</keyword>
<evidence type="ECO:0000256" key="2">
    <source>
        <dbReference type="ARBA" id="ARBA00022679"/>
    </source>
</evidence>
<dbReference type="Gene3D" id="3.30.1490.100">
    <property type="entry name" value="DNA polymerase, Y-family, little finger domain"/>
    <property type="match status" value="1"/>
</dbReference>
<keyword evidence="3" id="KW-0479">Metal-binding</keyword>
<dbReference type="InterPro" id="IPR041298">
    <property type="entry name" value="UBZ3"/>
</dbReference>
<dbReference type="OrthoDB" id="5723at2759"/>
<dbReference type="PROSITE" id="PS50173">
    <property type="entry name" value="UMUC"/>
    <property type="match status" value="1"/>
</dbReference>
<dbReference type="GO" id="GO:0007064">
    <property type="term" value="P:mitotic sister chromatid cohesion"/>
    <property type="evidence" value="ECO:0007669"/>
    <property type="project" value="UniProtKB-ARBA"/>
</dbReference>
<evidence type="ECO:0000259" key="12">
    <source>
        <dbReference type="PROSITE" id="PS51907"/>
    </source>
</evidence>
<dbReference type="PROSITE" id="PS51907">
    <property type="entry name" value="ZF_UBZ3"/>
    <property type="match status" value="1"/>
</dbReference>
<dbReference type="InterPro" id="IPR052230">
    <property type="entry name" value="DNA_polymerase_eta"/>
</dbReference>
<keyword evidence="13" id="KW-0239">DNA-directed DNA polymerase</keyword>
<keyword evidence="5" id="KW-0863">Zinc-finger</keyword>
<reference evidence="13 14" key="1">
    <citation type="journal article" date="2019" name="Sci. Rep.">
        <title>Comparative genomics of chytrid fungi reveal insights into the obligate biotrophic and pathogenic lifestyle of Synchytrium endobioticum.</title>
        <authorList>
            <person name="van de Vossenberg B.T.L.H."/>
            <person name="Warris S."/>
            <person name="Nguyen H.D.T."/>
            <person name="van Gent-Pelzer M.P.E."/>
            <person name="Joly D.L."/>
            <person name="van de Geest H.C."/>
            <person name="Bonants P.J.M."/>
            <person name="Smith D.S."/>
            <person name="Levesque C.A."/>
            <person name="van der Lee T.A.J."/>
        </authorList>
    </citation>
    <scope>NUCLEOTIDE SEQUENCE [LARGE SCALE GENOMIC DNA]</scope>
    <source>
        <strain evidence="13 14">CBS 675.73</strain>
    </source>
</reference>
<dbReference type="Pfam" id="PF18439">
    <property type="entry name" value="zf_UBZ"/>
    <property type="match status" value="1"/>
</dbReference>
<feature type="region of interest" description="Disordered" evidence="10">
    <location>
        <begin position="497"/>
        <end position="526"/>
    </location>
</feature>
<dbReference type="GO" id="GO:0070987">
    <property type="term" value="P:error-free translesion synthesis"/>
    <property type="evidence" value="ECO:0007669"/>
    <property type="project" value="UniProtKB-ARBA"/>
</dbReference>
<feature type="compositionally biased region" description="Low complexity" evidence="10">
    <location>
        <begin position="511"/>
        <end position="523"/>
    </location>
</feature>
<dbReference type="Gene3D" id="3.40.1170.60">
    <property type="match status" value="1"/>
</dbReference>
<dbReference type="InterPro" id="IPR036775">
    <property type="entry name" value="DNA_pol_Y-fam_lit_finger_sf"/>
</dbReference>
<dbReference type="FunFam" id="1.10.150.20:FF:000014">
    <property type="entry name" value="Polymerase (DNA directed), eta"/>
    <property type="match status" value="1"/>
</dbReference>
<protein>
    <recommendedName>
        <fullName evidence="9">DNA polymerase eta</fullName>
    </recommendedName>
</protein>
<evidence type="ECO:0000256" key="10">
    <source>
        <dbReference type="SAM" id="MobiDB-lite"/>
    </source>
</evidence>
<dbReference type="PIRSF" id="PIRSF036603">
    <property type="entry name" value="DPol_eta"/>
    <property type="match status" value="1"/>
</dbReference>
<comment type="caution">
    <text evidence="13">The sequence shown here is derived from an EMBL/GenBank/DDBJ whole genome shotgun (WGS) entry which is preliminary data.</text>
</comment>
<dbReference type="InterPro" id="IPR043502">
    <property type="entry name" value="DNA/RNA_pol_sf"/>
</dbReference>
<feature type="region of interest" description="Disordered" evidence="10">
    <location>
        <begin position="176"/>
        <end position="215"/>
    </location>
</feature>
<evidence type="ECO:0000256" key="8">
    <source>
        <dbReference type="ARBA" id="ARBA00023242"/>
    </source>
</evidence>
<comment type="subcellular location">
    <subcellularLocation>
        <location evidence="1">Nucleus</location>
    </subcellularLocation>
</comment>
<evidence type="ECO:0000313" key="14">
    <source>
        <dbReference type="Proteomes" id="UP000320333"/>
    </source>
</evidence>
<dbReference type="STRING" id="246404.A0A507FLB0"/>
<feature type="region of interest" description="Disordered" evidence="10">
    <location>
        <begin position="580"/>
        <end position="632"/>
    </location>
</feature>
<dbReference type="GO" id="GO:0009314">
    <property type="term" value="P:response to radiation"/>
    <property type="evidence" value="ECO:0007669"/>
    <property type="project" value="TreeGrafter"/>
</dbReference>
<dbReference type="GO" id="GO:0035861">
    <property type="term" value="C:site of double-strand break"/>
    <property type="evidence" value="ECO:0007669"/>
    <property type="project" value="TreeGrafter"/>
</dbReference>
<feature type="domain" description="UmuC" evidence="11">
    <location>
        <begin position="6"/>
        <end position="307"/>
    </location>
</feature>
<dbReference type="Proteomes" id="UP000320333">
    <property type="component" value="Unassembled WGS sequence"/>
</dbReference>
<evidence type="ECO:0000256" key="7">
    <source>
        <dbReference type="ARBA" id="ARBA00023204"/>
    </source>
</evidence>
<keyword evidence="14" id="KW-1185">Reference proteome</keyword>
<dbReference type="Pfam" id="PF21704">
    <property type="entry name" value="POLH-Rev1_HhH"/>
    <property type="match status" value="1"/>
</dbReference>
<dbReference type="Gene3D" id="3.30.70.270">
    <property type="match status" value="1"/>
</dbReference>
<organism evidence="13 14">
    <name type="scientific">Chytriomyces confervae</name>
    <dbReference type="NCBI Taxonomy" id="246404"/>
    <lineage>
        <taxon>Eukaryota</taxon>
        <taxon>Fungi</taxon>
        <taxon>Fungi incertae sedis</taxon>
        <taxon>Chytridiomycota</taxon>
        <taxon>Chytridiomycota incertae sedis</taxon>
        <taxon>Chytridiomycetes</taxon>
        <taxon>Chytridiales</taxon>
        <taxon>Chytriomycetaceae</taxon>
        <taxon>Chytriomyces</taxon>
    </lineage>
</organism>
<evidence type="ECO:0000259" key="11">
    <source>
        <dbReference type="PROSITE" id="PS50173"/>
    </source>
</evidence>
<dbReference type="GO" id="GO:0008270">
    <property type="term" value="F:zinc ion binding"/>
    <property type="evidence" value="ECO:0007669"/>
    <property type="project" value="UniProtKB-KW"/>
</dbReference>
<dbReference type="SUPFAM" id="SSF56672">
    <property type="entry name" value="DNA/RNA polymerases"/>
    <property type="match status" value="1"/>
</dbReference>
<evidence type="ECO:0000313" key="13">
    <source>
        <dbReference type="EMBL" id="TPX76218.1"/>
    </source>
</evidence>
<keyword evidence="6" id="KW-0862">Zinc</keyword>
<dbReference type="EMBL" id="QEAP01000054">
    <property type="protein sequence ID" value="TPX76218.1"/>
    <property type="molecule type" value="Genomic_DNA"/>
</dbReference>